<reference evidence="4" key="1">
    <citation type="submission" date="2016-11" db="EMBL/GenBank/DDBJ databases">
        <authorList>
            <person name="Varghese N."/>
            <person name="Submissions S."/>
        </authorList>
    </citation>
    <scope>NUCLEOTIDE SEQUENCE [LARGE SCALE GENOMIC DNA]</scope>
    <source>
        <strain evidence="4">CGMCC 1.2749</strain>
    </source>
</reference>
<dbReference type="CDD" id="cd01299">
    <property type="entry name" value="Met_dep_hydrolase_A"/>
    <property type="match status" value="1"/>
</dbReference>
<dbReference type="InterPro" id="IPR051781">
    <property type="entry name" value="Metallo-dep_Hydrolase"/>
</dbReference>
<dbReference type="PANTHER" id="PTHR43135:SF3">
    <property type="entry name" value="ALPHA-D-RIBOSE 1-METHYLPHOSPHONATE 5-TRIPHOSPHATE DIPHOSPHATASE"/>
    <property type="match status" value="1"/>
</dbReference>
<dbReference type="OrthoDB" id="9797498at2"/>
<dbReference type="Gene3D" id="3.20.20.140">
    <property type="entry name" value="Metal-dependent hydrolases"/>
    <property type="match status" value="1"/>
</dbReference>
<dbReference type="SUPFAM" id="SSF51338">
    <property type="entry name" value="Composite domain of metallo-dependent hydrolases"/>
    <property type="match status" value="1"/>
</dbReference>
<dbReference type="InterPro" id="IPR057744">
    <property type="entry name" value="OTAase-like"/>
</dbReference>
<sequence>MKKILLSISFLLIAAGNASFAQSKIKAIKAGKMIDVLSGKVLTNQIILIDSTTIIAIGSDIAIPKNATIIDLSNATVLPGLMDCHTHLTFEPGDNYYEDIFRKTPIDYAILAPIYAKRTLYAGFTMVRDAGAGQLIDVSLRNAINKGLIEGPRMLVATFALGATGGHTDLTGFNPNIDWKDNKDFTGVADGVDEIRKRVRNNIKWGADWIKFMASGGVLSEEETPGLPQYSFEEMKALCDEAHLWNRKVFAHAHGTEAIKLAVKAGVSSIEHGSLIDAEGIQLMKDKGVYLVADIYDDDYILSEYSKKGYPEKIMNKERIIGKTQRENFQKAAKAGVKIAYGTDAGVYPHGWNGKQFYYMVKFGLTPMQAIQSATINAADLLDWKDRTGSITIGKLADIIAVENNPIDNITILEHVKFVMKDGTVYKNEFIK</sequence>
<dbReference type="InterPro" id="IPR011059">
    <property type="entry name" value="Metal-dep_hydrolase_composite"/>
</dbReference>
<dbReference type="Proteomes" id="UP000184092">
    <property type="component" value="Unassembled WGS sequence"/>
</dbReference>
<dbReference type="SMR" id="A0A1M7PUJ8"/>
<dbReference type="AlphaFoldDB" id="A0A1M7PUJ8"/>
<dbReference type="InterPro" id="IPR032466">
    <property type="entry name" value="Metal_Hydrolase"/>
</dbReference>
<protein>
    <submittedName>
        <fullName evidence="3">Imidazolonepropionase</fullName>
    </submittedName>
</protein>
<keyword evidence="4" id="KW-1185">Reference proteome</keyword>
<gene>
    <name evidence="3" type="ORF">SAMN05216269_12321</name>
</gene>
<evidence type="ECO:0000259" key="2">
    <source>
        <dbReference type="Pfam" id="PF01979"/>
    </source>
</evidence>
<feature type="chain" id="PRO_5012319750" evidence="1">
    <location>
        <begin position="22"/>
        <end position="432"/>
    </location>
</feature>
<dbReference type="EMBL" id="FRCL01000023">
    <property type="protein sequence ID" value="SHN21161.1"/>
    <property type="molecule type" value="Genomic_DNA"/>
</dbReference>
<dbReference type="Pfam" id="PF01979">
    <property type="entry name" value="Amidohydro_1"/>
    <property type="match status" value="1"/>
</dbReference>
<dbReference type="Gene3D" id="2.30.40.10">
    <property type="entry name" value="Urease, subunit C, domain 1"/>
    <property type="match status" value="1"/>
</dbReference>
<feature type="domain" description="Amidohydrolase-related" evidence="2">
    <location>
        <begin position="76"/>
        <end position="424"/>
    </location>
</feature>
<dbReference type="STRING" id="178356.SAMN05216269_12321"/>
<feature type="signal peptide" evidence="1">
    <location>
        <begin position="1"/>
        <end position="21"/>
    </location>
</feature>
<dbReference type="PANTHER" id="PTHR43135">
    <property type="entry name" value="ALPHA-D-RIBOSE 1-METHYLPHOSPHONATE 5-TRIPHOSPHATE DIPHOSPHATASE"/>
    <property type="match status" value="1"/>
</dbReference>
<evidence type="ECO:0000256" key="1">
    <source>
        <dbReference type="SAM" id="SignalP"/>
    </source>
</evidence>
<name>A0A1M7PUJ8_9FLAO</name>
<organism evidence="3 4">
    <name type="scientific">Flavobacterium xinjiangense</name>
    <dbReference type="NCBI Taxonomy" id="178356"/>
    <lineage>
        <taxon>Bacteria</taxon>
        <taxon>Pseudomonadati</taxon>
        <taxon>Bacteroidota</taxon>
        <taxon>Flavobacteriia</taxon>
        <taxon>Flavobacteriales</taxon>
        <taxon>Flavobacteriaceae</taxon>
        <taxon>Flavobacterium</taxon>
    </lineage>
</organism>
<accession>A0A1M7PUJ8</accession>
<evidence type="ECO:0000313" key="4">
    <source>
        <dbReference type="Proteomes" id="UP000184092"/>
    </source>
</evidence>
<evidence type="ECO:0000313" key="3">
    <source>
        <dbReference type="EMBL" id="SHN21161.1"/>
    </source>
</evidence>
<keyword evidence="1" id="KW-0732">Signal</keyword>
<dbReference type="InterPro" id="IPR006680">
    <property type="entry name" value="Amidohydro-rel"/>
</dbReference>
<dbReference type="GO" id="GO:0016810">
    <property type="term" value="F:hydrolase activity, acting on carbon-nitrogen (but not peptide) bonds"/>
    <property type="evidence" value="ECO:0007669"/>
    <property type="project" value="InterPro"/>
</dbReference>
<dbReference type="RefSeq" id="WP_073211825.1">
    <property type="nucleotide sequence ID" value="NZ_FRCL01000023.1"/>
</dbReference>
<dbReference type="SUPFAM" id="SSF51556">
    <property type="entry name" value="Metallo-dependent hydrolases"/>
    <property type="match status" value="1"/>
</dbReference>
<proteinExistence type="predicted"/>